<gene>
    <name evidence="2" type="ORF">A0127_01625</name>
</gene>
<organism evidence="2 3">
    <name type="scientific">Thermococcus peptonophilus</name>
    <dbReference type="NCBI Taxonomy" id="53952"/>
    <lineage>
        <taxon>Archaea</taxon>
        <taxon>Methanobacteriati</taxon>
        <taxon>Methanobacteriota</taxon>
        <taxon>Thermococci</taxon>
        <taxon>Thermococcales</taxon>
        <taxon>Thermococcaceae</taxon>
        <taxon>Thermococcus</taxon>
    </lineage>
</organism>
<evidence type="ECO:0000259" key="1">
    <source>
        <dbReference type="Pfam" id="PF05124"/>
    </source>
</evidence>
<dbReference type="Pfam" id="PF05124">
    <property type="entry name" value="S_layer_C"/>
    <property type="match status" value="1"/>
</dbReference>
<sequence>MRRLAGLIIMGLLATALSTSAYDTGSNVTVEISPNAELLGVLYYLAFGNDTFVIDRGGYIKDVEVYFGKYRDSDAVALVRDYFSGANTIPERDYRLMVLEYYLLLCSEPPELKPLTELGYPWFEDVFLPAVRKFAEESNFMEFYRTHQNYYREDLRIYIGALSLLPPDEFMAKTTGISNVKYIFLHPYLVAVHGHSFNPELNGTLYWGAGGMMPLVRRTSQRTVWSYKTARDTMFGLPLNRDIINSTYLDELIYLGFIYHELGHDVTLPALYSINLTEYEYLQDAIEEDMPYLARYDIHFWDSVGMIYEGFADAWEDYALAQLDENYTLLAMYMQKAWGEFWVEELFYRIQDCVGKVRLMEVPNLTACVPWALESLKKFVSPENASLVYENEVPVTPLRAFDRAAQAGKIVIVYGTQNPDENGTEYDRKTAEMIAENLRKFYSQWPRGVDVVIKADSEVTDDDLRENLVLVGGPVANALVKEFEEEFPFRFVNVNGDWRLAYKCVKYSDCPYSVKFFTITNESIKGIAYLLTDNASVILTVRNPYNPENYVTWIAGENRELTRLYTNPTYYLSSYEVYDGKEIQMGFYVQPLSS</sequence>
<dbReference type="Proteomes" id="UP000073604">
    <property type="component" value="Chromosome"/>
</dbReference>
<evidence type="ECO:0000313" key="3">
    <source>
        <dbReference type="Proteomes" id="UP000073604"/>
    </source>
</evidence>
<dbReference type="AlphaFoldDB" id="A0A142CT58"/>
<keyword evidence="3" id="KW-1185">Reference proteome</keyword>
<dbReference type="OrthoDB" id="148350at2157"/>
<dbReference type="EMBL" id="CP014750">
    <property type="protein sequence ID" value="AMQ17960.1"/>
    <property type="molecule type" value="Genomic_DNA"/>
</dbReference>
<proteinExistence type="predicted"/>
<dbReference type="InterPro" id="IPR022651">
    <property type="entry name" value="S_layer_C"/>
</dbReference>
<dbReference type="KEGG" id="tpep:A0127_01625"/>
<protein>
    <recommendedName>
        <fullName evidence="1">S-layer protein outer domain-containing protein</fullName>
    </recommendedName>
</protein>
<name>A0A142CT58_9EURY</name>
<reference evidence="3" key="1">
    <citation type="submission" date="2016-03" db="EMBL/GenBank/DDBJ databases">
        <authorList>
            <person name="Oger P.M."/>
        </authorList>
    </citation>
    <scope>NUCLEOTIDE SEQUENCE [LARGE SCALE GENOMIC DNA]</scope>
    <source>
        <strain evidence="3">OG-1</strain>
    </source>
</reference>
<accession>A0A142CT58</accession>
<feature type="domain" description="S-layer protein outer" evidence="1">
    <location>
        <begin position="452"/>
        <end position="486"/>
    </location>
</feature>
<evidence type="ECO:0000313" key="2">
    <source>
        <dbReference type="EMBL" id="AMQ17960.1"/>
    </source>
</evidence>